<dbReference type="GO" id="GO:0097431">
    <property type="term" value="C:mitotic spindle pole"/>
    <property type="evidence" value="ECO:0007669"/>
    <property type="project" value="TreeGrafter"/>
</dbReference>
<protein>
    <recommendedName>
        <fullName evidence="5">Centrosomin N-terminal motif 1 domain-containing protein</fullName>
    </recommendedName>
</protein>
<dbReference type="GO" id="GO:0046600">
    <property type="term" value="P:negative regulation of centriole replication"/>
    <property type="evidence" value="ECO:0007669"/>
    <property type="project" value="TreeGrafter"/>
</dbReference>
<dbReference type="PANTHER" id="PTHR46930">
    <property type="entry name" value="CDK5 REGULATORY SUBUNIT-ASSOCIATED PROTEIN 2"/>
    <property type="match status" value="1"/>
</dbReference>
<reference evidence="6" key="1">
    <citation type="submission" date="2025-08" db="UniProtKB">
        <authorList>
            <consortium name="Ensembl"/>
        </authorList>
    </citation>
    <scope>IDENTIFICATION</scope>
</reference>
<evidence type="ECO:0000256" key="1">
    <source>
        <dbReference type="ARBA" id="ARBA00004496"/>
    </source>
</evidence>
<dbReference type="GO" id="GO:0008017">
    <property type="term" value="F:microtubule binding"/>
    <property type="evidence" value="ECO:0007669"/>
    <property type="project" value="TreeGrafter"/>
</dbReference>
<dbReference type="GO" id="GO:0043015">
    <property type="term" value="F:gamma-tubulin binding"/>
    <property type="evidence" value="ECO:0007669"/>
    <property type="project" value="TreeGrafter"/>
</dbReference>
<dbReference type="AlphaFoldDB" id="A0A8C2EWL6"/>
<comment type="subcellular location">
    <subcellularLocation>
        <location evidence="1">Cytoplasm</location>
    </subcellularLocation>
</comment>
<feature type="domain" description="Centrosomin N-terminal motif 1" evidence="5">
    <location>
        <begin position="5"/>
        <end position="76"/>
    </location>
</feature>
<sequence>MSNTYRTLSQHLNDLKKENFSLKLRIYFLEERIQQKFEDSSDEIYRTNIELKVEVESLKQELQEKQQLLDKAQTAAESLTNHNEAELQRRCEERQQEIDHMQQVLESKIQILQEVQHTHTHTHTYTVHECGDDDDELSVWQEAQLAQDEAELRVSMTESHLQHPSVTMEMVPKETSGDMSTWPDEDADRKK</sequence>
<evidence type="ECO:0000313" key="7">
    <source>
        <dbReference type="Proteomes" id="UP000694701"/>
    </source>
</evidence>
<dbReference type="GO" id="GO:0001578">
    <property type="term" value="P:microtubule bundle formation"/>
    <property type="evidence" value="ECO:0007669"/>
    <property type="project" value="TreeGrafter"/>
</dbReference>
<evidence type="ECO:0000259" key="5">
    <source>
        <dbReference type="Pfam" id="PF07989"/>
    </source>
</evidence>
<keyword evidence="3" id="KW-0175">Coiled coil</keyword>
<dbReference type="GO" id="GO:0007099">
    <property type="term" value="P:centriole replication"/>
    <property type="evidence" value="ECO:0007669"/>
    <property type="project" value="TreeGrafter"/>
</dbReference>
<name>A0A8C2EWL6_CYPCA</name>
<dbReference type="GO" id="GO:0005737">
    <property type="term" value="C:cytoplasm"/>
    <property type="evidence" value="ECO:0007669"/>
    <property type="project" value="UniProtKB-SubCell"/>
</dbReference>
<feature type="region of interest" description="Disordered" evidence="4">
    <location>
        <begin position="158"/>
        <end position="191"/>
    </location>
</feature>
<dbReference type="InterPro" id="IPR042791">
    <property type="entry name" value="CDK5RAP2"/>
</dbReference>
<evidence type="ECO:0000313" key="6">
    <source>
        <dbReference type="Ensembl" id="ENSCCRP00020047180.1"/>
    </source>
</evidence>
<dbReference type="Pfam" id="PF07989">
    <property type="entry name" value="Cnn_1N"/>
    <property type="match status" value="1"/>
</dbReference>
<dbReference type="GO" id="GO:0007059">
    <property type="term" value="P:chromosome segregation"/>
    <property type="evidence" value="ECO:0007669"/>
    <property type="project" value="TreeGrafter"/>
</dbReference>
<proteinExistence type="predicted"/>
<keyword evidence="2" id="KW-0963">Cytoplasm</keyword>
<dbReference type="InterPro" id="IPR012943">
    <property type="entry name" value="Cnn_1N"/>
</dbReference>
<organism evidence="6 7">
    <name type="scientific">Cyprinus carpio</name>
    <name type="common">Common carp</name>
    <dbReference type="NCBI Taxonomy" id="7962"/>
    <lineage>
        <taxon>Eukaryota</taxon>
        <taxon>Metazoa</taxon>
        <taxon>Chordata</taxon>
        <taxon>Craniata</taxon>
        <taxon>Vertebrata</taxon>
        <taxon>Euteleostomi</taxon>
        <taxon>Actinopterygii</taxon>
        <taxon>Neopterygii</taxon>
        <taxon>Teleostei</taxon>
        <taxon>Ostariophysi</taxon>
        <taxon>Cypriniformes</taxon>
        <taxon>Cyprinidae</taxon>
        <taxon>Cyprininae</taxon>
        <taxon>Cyprinus</taxon>
    </lineage>
</organism>
<feature type="coiled-coil region" evidence="3">
    <location>
        <begin position="48"/>
        <end position="104"/>
    </location>
</feature>
<dbReference type="GO" id="GO:0000242">
    <property type="term" value="C:pericentriolar material"/>
    <property type="evidence" value="ECO:0007669"/>
    <property type="project" value="TreeGrafter"/>
</dbReference>
<dbReference type="PANTHER" id="PTHR46930:SF1">
    <property type="entry name" value="CDK5 REGULATORY SUBUNIT-ASSOCIATED PROTEIN 2"/>
    <property type="match status" value="1"/>
</dbReference>
<dbReference type="Ensembl" id="ENSCCRT00020051415.1">
    <property type="protein sequence ID" value="ENSCCRP00020047180.1"/>
    <property type="gene ID" value="ENSCCRG00020020956.1"/>
</dbReference>
<dbReference type="Proteomes" id="UP000694701">
    <property type="component" value="Unplaced"/>
</dbReference>
<accession>A0A8C2EWL6</accession>
<dbReference type="GO" id="GO:0090266">
    <property type="term" value="P:regulation of mitotic cell cycle spindle assembly checkpoint"/>
    <property type="evidence" value="ECO:0007669"/>
    <property type="project" value="TreeGrafter"/>
</dbReference>
<dbReference type="GO" id="GO:0035371">
    <property type="term" value="C:microtubule plus-end"/>
    <property type="evidence" value="ECO:0007669"/>
    <property type="project" value="TreeGrafter"/>
</dbReference>
<evidence type="ECO:0000256" key="3">
    <source>
        <dbReference type="SAM" id="Coils"/>
    </source>
</evidence>
<evidence type="ECO:0000256" key="2">
    <source>
        <dbReference type="ARBA" id="ARBA00022490"/>
    </source>
</evidence>
<evidence type="ECO:0000256" key="4">
    <source>
        <dbReference type="SAM" id="MobiDB-lite"/>
    </source>
</evidence>
<dbReference type="GO" id="GO:0000132">
    <property type="term" value="P:establishment of mitotic spindle orientation"/>
    <property type="evidence" value="ECO:0007669"/>
    <property type="project" value="TreeGrafter"/>
</dbReference>